<dbReference type="EMBL" id="JXJU01000047">
    <property type="protein sequence ID" value="PCR98652.1"/>
    <property type="molecule type" value="Genomic_DNA"/>
</dbReference>
<dbReference type="InterPro" id="IPR053735">
    <property type="entry name" value="Type_III_TA_endoRNase"/>
</dbReference>
<protein>
    <submittedName>
        <fullName evidence="1">Uncharacterized protein</fullName>
    </submittedName>
</protein>
<sequence>MIPVPQSCIIPFDFEEIQDKQYRNLLKKEFSICRNKKSSIQTKAQTVHQFVTLEPEKHQKMLAYCVDFKKIETFCLSYGEVSTKQVQPQNKFEARLAAAEAKKVNPEAQEHHFKHL</sequence>
<dbReference type="GO" id="GO:0004521">
    <property type="term" value="F:RNA endonuclease activity"/>
    <property type="evidence" value="ECO:0007669"/>
    <property type="project" value="InterPro"/>
</dbReference>
<dbReference type="InterPro" id="IPR025911">
    <property type="entry name" value="ToxN/AbiQ_toxin"/>
</dbReference>
<gene>
    <name evidence="1" type="ORF">RT41_GL001397</name>
</gene>
<dbReference type="Gene3D" id="3.10.129.130">
    <property type="match status" value="1"/>
</dbReference>
<dbReference type="AlphaFoldDB" id="A0A2A5RHY7"/>
<evidence type="ECO:0000313" key="1">
    <source>
        <dbReference type="EMBL" id="PCR98652.1"/>
    </source>
</evidence>
<evidence type="ECO:0000313" key="2">
    <source>
        <dbReference type="Proteomes" id="UP000218181"/>
    </source>
</evidence>
<dbReference type="GO" id="GO:0003723">
    <property type="term" value="F:RNA binding"/>
    <property type="evidence" value="ECO:0007669"/>
    <property type="project" value="InterPro"/>
</dbReference>
<dbReference type="Pfam" id="PF13958">
    <property type="entry name" value="ToxN_toxin"/>
    <property type="match status" value="1"/>
</dbReference>
<comment type="caution">
    <text evidence="1">The sequence shown here is derived from an EMBL/GenBank/DDBJ whole genome shotgun (WGS) entry which is preliminary data.</text>
</comment>
<proteinExistence type="predicted"/>
<accession>A0A2A5RHY7</accession>
<reference evidence="1 2" key="1">
    <citation type="submission" date="2014-12" db="EMBL/GenBank/DDBJ databases">
        <title>Draft genome sequences of 10 type strains of Lactococcus.</title>
        <authorList>
            <person name="Sun Z."/>
            <person name="Zhong Z."/>
            <person name="Liu W."/>
            <person name="Zhang W."/>
            <person name="Zhang H."/>
        </authorList>
    </citation>
    <scope>NUCLEOTIDE SEQUENCE [LARGE SCALE GENOMIC DNA]</scope>
    <source>
        <strain evidence="1 2">JCM 16395</strain>
    </source>
</reference>
<name>A0A2A5RHY7_9LACT</name>
<keyword evidence="2" id="KW-1185">Reference proteome</keyword>
<dbReference type="Proteomes" id="UP000218181">
    <property type="component" value="Unassembled WGS sequence"/>
</dbReference>
<organism evidence="1 2">
    <name type="scientific">Lactococcus fujiensis JCM 16395</name>
    <dbReference type="NCBI Taxonomy" id="1291764"/>
    <lineage>
        <taxon>Bacteria</taxon>
        <taxon>Bacillati</taxon>
        <taxon>Bacillota</taxon>
        <taxon>Bacilli</taxon>
        <taxon>Lactobacillales</taxon>
        <taxon>Streptococcaceae</taxon>
        <taxon>Lactococcus</taxon>
    </lineage>
</organism>